<dbReference type="AlphaFoldDB" id="A0A6S6QZ74"/>
<sequence>MKYNKILNDYIKQLLEESTPEAPVWNREQFIHNNGANWNYVNGITMRALLNLYSNTGEETYLNFVDGFMDYFVDVDGSIKTYELSDYNIDHLCGGPVLLTLYEITGKEKYIKASKELRQQLNTHPRTKEGNFWHKKVYPNQVWLDGLYMGQPFYMEYEEKYNQAAGCADSFSQFINVGRLMKDTVTGLYYHGYDESRESFWCDKSTGLSKGFWLRALGWFVMALVDTMEVMPKTMEAEKEELMILYQDLIETLLRYQDTNSSMWYQVIDQGGREGNYLETSGSAIISYAILKSVRLSYLKPSYREIGERVFYGICDKYLSEENGKLQLGGICLVAGLGGNGTRRDGSYAYYISEPVVENDGKGVAPLLLAYSEILRG</sequence>
<proteinExistence type="predicted"/>
<protein>
    <submittedName>
        <fullName evidence="2">Glycoside hydrolase 105 family protein</fullName>
    </submittedName>
</protein>
<dbReference type="InterPro" id="IPR010905">
    <property type="entry name" value="Glyco_hydro_88"/>
</dbReference>
<dbReference type="GO" id="GO:0005975">
    <property type="term" value="P:carbohydrate metabolic process"/>
    <property type="evidence" value="ECO:0007669"/>
    <property type="project" value="InterPro"/>
</dbReference>
<reference evidence="2 3" key="1">
    <citation type="journal article" date="2016" name="Int. J. Syst. Evol. Microbiol.">
        <title>Descriptions of Anaerotaenia torta gen. nov., sp. nov. and Anaerocolumna cellulosilytica gen. nov., sp. nov. isolated from a methanogenic reactor of cattle waste.</title>
        <authorList>
            <person name="Uek A."/>
            <person name="Ohtaki Y."/>
            <person name="Kaku N."/>
            <person name="Ueki K."/>
        </authorList>
    </citation>
    <scope>NUCLEOTIDE SEQUENCE [LARGE SCALE GENOMIC DNA]</scope>
    <source>
        <strain evidence="2 3">SN021</strain>
    </source>
</reference>
<evidence type="ECO:0000313" key="2">
    <source>
        <dbReference type="EMBL" id="BCJ92572.1"/>
    </source>
</evidence>
<evidence type="ECO:0000313" key="3">
    <source>
        <dbReference type="Proteomes" id="UP000515561"/>
    </source>
</evidence>
<keyword evidence="3" id="KW-1185">Reference proteome</keyword>
<dbReference type="PANTHER" id="PTHR33886:SF8">
    <property type="entry name" value="UNSATURATED RHAMNOGALACTURONAN HYDROLASE (EUROFUNG)"/>
    <property type="match status" value="1"/>
</dbReference>
<dbReference type="RefSeq" id="WP_184093011.1">
    <property type="nucleotide sequence ID" value="NZ_AP023367.1"/>
</dbReference>
<dbReference type="Proteomes" id="UP000515561">
    <property type="component" value="Chromosome"/>
</dbReference>
<dbReference type="PANTHER" id="PTHR33886">
    <property type="entry name" value="UNSATURATED RHAMNOGALACTURONAN HYDROLASE (EUROFUNG)"/>
    <property type="match status" value="1"/>
</dbReference>
<dbReference type="SUPFAM" id="SSF48208">
    <property type="entry name" value="Six-hairpin glycosidases"/>
    <property type="match status" value="1"/>
</dbReference>
<organism evidence="2 3">
    <name type="scientific">Anaerocolumna cellulosilytica</name>
    <dbReference type="NCBI Taxonomy" id="433286"/>
    <lineage>
        <taxon>Bacteria</taxon>
        <taxon>Bacillati</taxon>
        <taxon>Bacillota</taxon>
        <taxon>Clostridia</taxon>
        <taxon>Lachnospirales</taxon>
        <taxon>Lachnospiraceae</taxon>
        <taxon>Anaerocolumna</taxon>
    </lineage>
</organism>
<accession>A0A6S6QZ74</accession>
<dbReference type="Pfam" id="PF07470">
    <property type="entry name" value="Glyco_hydro_88"/>
    <property type="match status" value="1"/>
</dbReference>
<dbReference type="GO" id="GO:0016787">
    <property type="term" value="F:hydrolase activity"/>
    <property type="evidence" value="ECO:0007669"/>
    <property type="project" value="UniProtKB-KW"/>
</dbReference>
<dbReference type="Gene3D" id="1.50.10.10">
    <property type="match status" value="1"/>
</dbReference>
<dbReference type="EMBL" id="AP023367">
    <property type="protein sequence ID" value="BCJ92572.1"/>
    <property type="molecule type" value="Genomic_DNA"/>
</dbReference>
<dbReference type="InterPro" id="IPR012341">
    <property type="entry name" value="6hp_glycosidase-like_sf"/>
</dbReference>
<keyword evidence="1 2" id="KW-0378">Hydrolase</keyword>
<name>A0A6S6QZ74_9FIRM</name>
<gene>
    <name evidence="2" type="ORF">acsn021_01410</name>
</gene>
<dbReference type="InterPro" id="IPR052043">
    <property type="entry name" value="PolySaccharide_Degr_Enz"/>
</dbReference>
<evidence type="ECO:0000256" key="1">
    <source>
        <dbReference type="ARBA" id="ARBA00022801"/>
    </source>
</evidence>
<dbReference type="InterPro" id="IPR008928">
    <property type="entry name" value="6-hairpin_glycosidase_sf"/>
</dbReference>
<dbReference type="KEGG" id="acel:acsn021_01410"/>